<evidence type="ECO:0000256" key="13">
    <source>
        <dbReference type="ARBA" id="ARBA00023180"/>
    </source>
</evidence>
<dbReference type="GO" id="GO:0046872">
    <property type="term" value="F:metal ion binding"/>
    <property type="evidence" value="ECO:0007669"/>
    <property type="project" value="UniProtKB-KW"/>
</dbReference>
<accession>A0AAN6Y332</accession>
<dbReference type="PANTHER" id="PTHR45962:SF1">
    <property type="entry name" value="N-FATTY-ACYL-AMINO ACID SYNTHASE_HYDROLASE PM20D1"/>
    <property type="match status" value="1"/>
</dbReference>
<evidence type="ECO:0000259" key="15">
    <source>
        <dbReference type="Pfam" id="PF07687"/>
    </source>
</evidence>
<organism evidence="16 17">
    <name type="scientific">Rhypophila decipiens</name>
    <dbReference type="NCBI Taxonomy" id="261697"/>
    <lineage>
        <taxon>Eukaryota</taxon>
        <taxon>Fungi</taxon>
        <taxon>Dikarya</taxon>
        <taxon>Ascomycota</taxon>
        <taxon>Pezizomycotina</taxon>
        <taxon>Sordariomycetes</taxon>
        <taxon>Sordariomycetidae</taxon>
        <taxon>Sordariales</taxon>
        <taxon>Naviculisporaceae</taxon>
        <taxon>Rhypophila</taxon>
    </lineage>
</organism>
<keyword evidence="6" id="KW-0812">Transmembrane</keyword>
<proteinExistence type="inferred from homology"/>
<keyword evidence="9" id="KW-0862">Zinc</keyword>
<dbReference type="EMBL" id="MU858244">
    <property type="protein sequence ID" value="KAK4208437.1"/>
    <property type="molecule type" value="Genomic_DNA"/>
</dbReference>
<dbReference type="GO" id="GO:0004180">
    <property type="term" value="F:carboxypeptidase activity"/>
    <property type="evidence" value="ECO:0007669"/>
    <property type="project" value="TreeGrafter"/>
</dbReference>
<gene>
    <name evidence="16" type="ORF">QBC37DRAFT_443956</name>
</gene>
<evidence type="ECO:0000256" key="1">
    <source>
        <dbReference type="ARBA" id="ARBA00001947"/>
    </source>
</evidence>
<keyword evidence="11" id="KW-1133">Transmembrane helix</keyword>
<dbReference type="Pfam" id="PF01546">
    <property type="entry name" value="Peptidase_M20"/>
    <property type="match status" value="1"/>
</dbReference>
<dbReference type="InterPro" id="IPR002933">
    <property type="entry name" value="Peptidase_M20"/>
</dbReference>
<feature type="compositionally biased region" description="Polar residues" evidence="14">
    <location>
        <begin position="20"/>
        <end position="31"/>
    </location>
</feature>
<evidence type="ECO:0000256" key="12">
    <source>
        <dbReference type="ARBA" id="ARBA00023136"/>
    </source>
</evidence>
<dbReference type="InterPro" id="IPR047177">
    <property type="entry name" value="Pept_M20A"/>
</dbReference>
<keyword evidence="8" id="KW-0378">Hydrolase</keyword>
<comment type="similarity">
    <text evidence="3">Belongs to the peptidase M20A family.</text>
</comment>
<dbReference type="InterPro" id="IPR001261">
    <property type="entry name" value="ArgE/DapE_CS"/>
</dbReference>
<dbReference type="AlphaFoldDB" id="A0AAN6Y332"/>
<keyword evidence="10" id="KW-0832">Ubl conjugation</keyword>
<feature type="domain" description="Peptidase M20 dimerisation" evidence="15">
    <location>
        <begin position="290"/>
        <end position="451"/>
    </location>
</feature>
<dbReference type="CDD" id="cd05674">
    <property type="entry name" value="M20_yscS"/>
    <property type="match status" value="1"/>
</dbReference>
<dbReference type="Proteomes" id="UP001301769">
    <property type="component" value="Unassembled WGS sequence"/>
</dbReference>
<evidence type="ECO:0000256" key="9">
    <source>
        <dbReference type="ARBA" id="ARBA00022833"/>
    </source>
</evidence>
<reference evidence="16" key="1">
    <citation type="journal article" date="2023" name="Mol. Phylogenet. Evol.">
        <title>Genome-scale phylogeny and comparative genomics of the fungal order Sordariales.</title>
        <authorList>
            <person name="Hensen N."/>
            <person name="Bonometti L."/>
            <person name="Westerberg I."/>
            <person name="Brannstrom I.O."/>
            <person name="Guillou S."/>
            <person name="Cros-Aarteil S."/>
            <person name="Calhoun S."/>
            <person name="Haridas S."/>
            <person name="Kuo A."/>
            <person name="Mondo S."/>
            <person name="Pangilinan J."/>
            <person name="Riley R."/>
            <person name="LaButti K."/>
            <person name="Andreopoulos B."/>
            <person name="Lipzen A."/>
            <person name="Chen C."/>
            <person name="Yan M."/>
            <person name="Daum C."/>
            <person name="Ng V."/>
            <person name="Clum A."/>
            <person name="Steindorff A."/>
            <person name="Ohm R.A."/>
            <person name="Martin F."/>
            <person name="Silar P."/>
            <person name="Natvig D.O."/>
            <person name="Lalanne C."/>
            <person name="Gautier V."/>
            <person name="Ament-Velasquez S.L."/>
            <person name="Kruys A."/>
            <person name="Hutchinson M.I."/>
            <person name="Powell A.J."/>
            <person name="Barry K."/>
            <person name="Miller A.N."/>
            <person name="Grigoriev I.V."/>
            <person name="Debuchy R."/>
            <person name="Gladieux P."/>
            <person name="Hiltunen Thoren M."/>
            <person name="Johannesson H."/>
        </authorList>
    </citation>
    <scope>NUCLEOTIDE SEQUENCE</scope>
    <source>
        <strain evidence="16">PSN293</strain>
    </source>
</reference>
<comment type="subcellular location">
    <subcellularLocation>
        <location evidence="2">Membrane</location>
        <topology evidence="2">Single-pass membrane protein</topology>
    </subcellularLocation>
</comment>
<evidence type="ECO:0000313" key="16">
    <source>
        <dbReference type="EMBL" id="KAK4208437.1"/>
    </source>
</evidence>
<evidence type="ECO:0000256" key="8">
    <source>
        <dbReference type="ARBA" id="ARBA00022801"/>
    </source>
</evidence>
<evidence type="ECO:0000256" key="4">
    <source>
        <dbReference type="ARBA" id="ARBA00022499"/>
    </source>
</evidence>
<evidence type="ECO:0000256" key="2">
    <source>
        <dbReference type="ARBA" id="ARBA00004167"/>
    </source>
</evidence>
<evidence type="ECO:0000256" key="14">
    <source>
        <dbReference type="SAM" id="MobiDB-lite"/>
    </source>
</evidence>
<dbReference type="Gene3D" id="3.40.630.10">
    <property type="entry name" value="Zn peptidases"/>
    <property type="match status" value="1"/>
</dbReference>
<dbReference type="SUPFAM" id="SSF55031">
    <property type="entry name" value="Bacterial exopeptidase dimerisation domain"/>
    <property type="match status" value="1"/>
</dbReference>
<dbReference type="Gene3D" id="3.30.70.360">
    <property type="match status" value="1"/>
</dbReference>
<dbReference type="InterPro" id="IPR036264">
    <property type="entry name" value="Bact_exopeptidase_dim_dom"/>
</dbReference>
<protein>
    <recommendedName>
        <fullName evidence="15">Peptidase M20 dimerisation domain-containing protein</fullName>
    </recommendedName>
</protein>
<keyword evidence="7" id="KW-0479">Metal-binding</keyword>
<dbReference type="GO" id="GO:0000328">
    <property type="term" value="C:fungal-type vacuole lumen"/>
    <property type="evidence" value="ECO:0007669"/>
    <property type="project" value="TreeGrafter"/>
</dbReference>
<keyword evidence="13" id="KW-0325">Glycoprotein</keyword>
<keyword evidence="17" id="KW-1185">Reference proteome</keyword>
<dbReference type="Pfam" id="PF07687">
    <property type="entry name" value="M20_dimer"/>
    <property type="match status" value="1"/>
</dbReference>
<sequence length="657" mass="72450">MSNEKSPTLPIATGYKPIPNNDQDNRPSTQKKSGFASFAQAFFWTSILLFFLRHLTNKHTDFKSQCVQPDPLFPSKNPSLDALFDYITTPAFRNESIRRLSGAVQVKSESFDDLGAIGADPRWDVFFNFYAYLANNFPLIHAQLKVEKVNTHGLLYTWEGTDSSLKPTILMAHQDTVPVPAETVPSWTHPPWSGFYDGEYIWGRGASDCKNQLIATMETLELLLEASFKPRRTILLSFGFDEECSGLQGAQSLAAHIHERYGDDGIAVIVDEGSTYEETWGTLFAKPGTAEKGYTDVFITVRMAGGHSSVPPEHTSIGVLAELITQLESEQYATSLDSANPYYNQLQCGAAYSESFPSKLKHLLSARQKEQGTCHKKSKKDKLAIEAAKQGPEVKYLMQTSQAVDVISGGIKVNALPERVTVTVNHRINIGETPDLVYDRLTKLAMSVAKKHKLALHAFDDVAPTTPESSISLYTSNHTLQVAPVTPANGSDTSSPYAVLAGTTRAFHAKGEDIVVTPGIMTGNTDTRYYWDLTKHIFRFSPGWDPKDGKGLGNGIHTVDERPSRTLETQASGKPAEDQSANCVRLLDEGAYCLPGSFCPKRKPQFGLSEKKDVGWELSFMSGTDRAKVGLQSLPLDLRIHPSCPARFPYRGFGAYT</sequence>
<dbReference type="InterPro" id="IPR011650">
    <property type="entry name" value="Peptidase_M20_dimer"/>
</dbReference>
<evidence type="ECO:0000313" key="17">
    <source>
        <dbReference type="Proteomes" id="UP001301769"/>
    </source>
</evidence>
<evidence type="ECO:0000256" key="6">
    <source>
        <dbReference type="ARBA" id="ARBA00022692"/>
    </source>
</evidence>
<evidence type="ECO:0000256" key="3">
    <source>
        <dbReference type="ARBA" id="ARBA00006247"/>
    </source>
</evidence>
<reference evidence="16" key="2">
    <citation type="submission" date="2023-05" db="EMBL/GenBank/DDBJ databases">
        <authorList>
            <consortium name="Lawrence Berkeley National Laboratory"/>
            <person name="Steindorff A."/>
            <person name="Hensen N."/>
            <person name="Bonometti L."/>
            <person name="Westerberg I."/>
            <person name="Brannstrom I.O."/>
            <person name="Guillou S."/>
            <person name="Cros-Aarteil S."/>
            <person name="Calhoun S."/>
            <person name="Haridas S."/>
            <person name="Kuo A."/>
            <person name="Mondo S."/>
            <person name="Pangilinan J."/>
            <person name="Riley R."/>
            <person name="Labutti K."/>
            <person name="Andreopoulos B."/>
            <person name="Lipzen A."/>
            <person name="Chen C."/>
            <person name="Yanf M."/>
            <person name="Daum C."/>
            <person name="Ng V."/>
            <person name="Clum A."/>
            <person name="Ohm R."/>
            <person name="Martin F."/>
            <person name="Silar P."/>
            <person name="Natvig D."/>
            <person name="Lalanne C."/>
            <person name="Gautier V."/>
            <person name="Ament-Velasquez S.L."/>
            <person name="Kruys A."/>
            <person name="Hutchinson M.I."/>
            <person name="Powell A.J."/>
            <person name="Barry K."/>
            <person name="Miller A.N."/>
            <person name="Grigoriev I.V."/>
            <person name="Debuchy R."/>
            <person name="Gladieux P."/>
            <person name="Thoren M.H."/>
            <person name="Johannesson H."/>
        </authorList>
    </citation>
    <scope>NUCLEOTIDE SEQUENCE</scope>
    <source>
        <strain evidence="16">PSN293</strain>
    </source>
</reference>
<evidence type="ECO:0000256" key="11">
    <source>
        <dbReference type="ARBA" id="ARBA00022989"/>
    </source>
</evidence>
<dbReference type="PROSITE" id="PS00759">
    <property type="entry name" value="ARGE_DAPE_CPG2_2"/>
    <property type="match status" value="1"/>
</dbReference>
<comment type="cofactor">
    <cofactor evidence="1">
        <name>Zn(2+)</name>
        <dbReference type="ChEBI" id="CHEBI:29105"/>
    </cofactor>
</comment>
<feature type="region of interest" description="Disordered" evidence="14">
    <location>
        <begin position="1"/>
        <end position="31"/>
    </location>
</feature>
<dbReference type="FunFam" id="3.40.630.10:FF:000098">
    <property type="entry name" value="Gly-Xaa carboxypeptidase"/>
    <property type="match status" value="1"/>
</dbReference>
<evidence type="ECO:0000256" key="5">
    <source>
        <dbReference type="ARBA" id="ARBA00022670"/>
    </source>
</evidence>
<dbReference type="GO" id="GO:0016020">
    <property type="term" value="C:membrane"/>
    <property type="evidence" value="ECO:0007669"/>
    <property type="project" value="UniProtKB-SubCell"/>
</dbReference>
<keyword evidence="5" id="KW-0645">Protease</keyword>
<evidence type="ECO:0000256" key="7">
    <source>
        <dbReference type="ARBA" id="ARBA00022723"/>
    </source>
</evidence>
<keyword evidence="4" id="KW-1017">Isopeptide bond</keyword>
<evidence type="ECO:0000256" key="10">
    <source>
        <dbReference type="ARBA" id="ARBA00022843"/>
    </source>
</evidence>
<keyword evidence="12" id="KW-0472">Membrane</keyword>
<name>A0AAN6Y332_9PEZI</name>
<dbReference type="GO" id="GO:0051603">
    <property type="term" value="P:proteolysis involved in protein catabolic process"/>
    <property type="evidence" value="ECO:0007669"/>
    <property type="project" value="TreeGrafter"/>
</dbReference>
<dbReference type="SUPFAM" id="SSF53187">
    <property type="entry name" value="Zn-dependent exopeptidases"/>
    <property type="match status" value="1"/>
</dbReference>
<dbReference type="PANTHER" id="PTHR45962">
    <property type="entry name" value="N-FATTY-ACYL-AMINO ACID SYNTHASE/HYDROLASE PM20D1"/>
    <property type="match status" value="1"/>
</dbReference>
<comment type="caution">
    <text evidence="16">The sequence shown here is derived from an EMBL/GenBank/DDBJ whole genome shotgun (WGS) entry which is preliminary data.</text>
</comment>